<feature type="region of interest" description="Disordered" evidence="1">
    <location>
        <begin position="37"/>
        <end position="83"/>
    </location>
</feature>
<dbReference type="VEuPathDB" id="FungiDB:PYU1_G005629"/>
<protein>
    <submittedName>
        <fullName evidence="2">Uncharacterized protein</fullName>
    </submittedName>
</protein>
<name>K3WKZ8_GLOUD</name>
<dbReference type="HOGENOM" id="CLU_1819702_0_0_1"/>
<reference evidence="2" key="3">
    <citation type="submission" date="2015-02" db="UniProtKB">
        <authorList>
            <consortium name="EnsemblProtists"/>
        </authorList>
    </citation>
    <scope>IDENTIFICATION</scope>
    <source>
        <strain evidence="2">DAOM BR144</strain>
    </source>
</reference>
<evidence type="ECO:0000313" key="3">
    <source>
        <dbReference type="Proteomes" id="UP000019132"/>
    </source>
</evidence>
<reference evidence="3" key="2">
    <citation type="submission" date="2010-04" db="EMBL/GenBank/DDBJ databases">
        <authorList>
            <person name="Buell R."/>
            <person name="Hamilton J."/>
            <person name="Hostetler J."/>
        </authorList>
    </citation>
    <scope>NUCLEOTIDE SEQUENCE [LARGE SCALE GENOMIC DNA]</scope>
    <source>
        <strain evidence="3">DAOM:BR144</strain>
    </source>
</reference>
<dbReference type="AlphaFoldDB" id="K3WKZ8"/>
<reference evidence="3" key="1">
    <citation type="journal article" date="2010" name="Genome Biol.">
        <title>Genome sequence of the necrotrophic plant pathogen Pythium ultimum reveals original pathogenicity mechanisms and effector repertoire.</title>
        <authorList>
            <person name="Levesque C.A."/>
            <person name="Brouwer H."/>
            <person name="Cano L."/>
            <person name="Hamilton J.P."/>
            <person name="Holt C."/>
            <person name="Huitema E."/>
            <person name="Raffaele S."/>
            <person name="Robideau G.P."/>
            <person name="Thines M."/>
            <person name="Win J."/>
            <person name="Zerillo M.M."/>
            <person name="Beakes G.W."/>
            <person name="Boore J.L."/>
            <person name="Busam D."/>
            <person name="Dumas B."/>
            <person name="Ferriera S."/>
            <person name="Fuerstenberg S.I."/>
            <person name="Gachon C.M."/>
            <person name="Gaulin E."/>
            <person name="Govers F."/>
            <person name="Grenville-Briggs L."/>
            <person name="Horner N."/>
            <person name="Hostetler J."/>
            <person name="Jiang R.H."/>
            <person name="Johnson J."/>
            <person name="Krajaejun T."/>
            <person name="Lin H."/>
            <person name="Meijer H.J."/>
            <person name="Moore B."/>
            <person name="Morris P."/>
            <person name="Phuntmart V."/>
            <person name="Puiu D."/>
            <person name="Shetty J."/>
            <person name="Stajich J.E."/>
            <person name="Tripathy S."/>
            <person name="Wawra S."/>
            <person name="van West P."/>
            <person name="Whitty B.R."/>
            <person name="Coutinho P.M."/>
            <person name="Henrissat B."/>
            <person name="Martin F."/>
            <person name="Thomas P.D."/>
            <person name="Tyler B.M."/>
            <person name="De Vries R.P."/>
            <person name="Kamoun S."/>
            <person name="Yandell M."/>
            <person name="Tisserat N."/>
            <person name="Buell C.R."/>
        </authorList>
    </citation>
    <scope>NUCLEOTIDE SEQUENCE</scope>
    <source>
        <strain evidence="3">DAOM:BR144</strain>
    </source>
</reference>
<dbReference type="EMBL" id="GL376573">
    <property type="status" value="NOT_ANNOTATED_CDS"/>
    <property type="molecule type" value="Genomic_DNA"/>
</dbReference>
<dbReference type="STRING" id="431595.K3WKZ8"/>
<sequence>MWRILIPTANDTPQAPLTLQLIYRSSTHVVLELSKIGSDDQRAQRSSSTTHALLGNADADTDEAAEEQKGTRWDDDDALPDESERTFSPYFYIVEMAAFSETFWARYDRAWWFDKTRTKIIDGMYRVVHCGVEPFARIATIK</sequence>
<proteinExistence type="predicted"/>
<evidence type="ECO:0000313" key="2">
    <source>
        <dbReference type="EnsemblProtists" id="PYU1_T005640"/>
    </source>
</evidence>
<dbReference type="EnsemblProtists" id="PYU1_T005640">
    <property type="protein sequence ID" value="PYU1_T005640"/>
    <property type="gene ID" value="PYU1_G005629"/>
</dbReference>
<organism evidence="2 3">
    <name type="scientific">Globisporangium ultimum (strain ATCC 200006 / CBS 805.95 / DAOM BR144)</name>
    <name type="common">Pythium ultimum</name>
    <dbReference type="NCBI Taxonomy" id="431595"/>
    <lineage>
        <taxon>Eukaryota</taxon>
        <taxon>Sar</taxon>
        <taxon>Stramenopiles</taxon>
        <taxon>Oomycota</taxon>
        <taxon>Peronosporomycetes</taxon>
        <taxon>Pythiales</taxon>
        <taxon>Pythiaceae</taxon>
        <taxon>Globisporangium</taxon>
    </lineage>
</organism>
<dbReference type="eggNOG" id="ENOG502RGKX">
    <property type="taxonomic scope" value="Eukaryota"/>
</dbReference>
<accession>K3WKZ8</accession>
<dbReference type="InParanoid" id="K3WKZ8"/>
<keyword evidence="3" id="KW-1185">Reference proteome</keyword>
<dbReference type="Proteomes" id="UP000019132">
    <property type="component" value="Unassembled WGS sequence"/>
</dbReference>
<evidence type="ECO:0000256" key="1">
    <source>
        <dbReference type="SAM" id="MobiDB-lite"/>
    </source>
</evidence>